<proteinExistence type="predicted"/>
<dbReference type="Gene3D" id="2.160.20.110">
    <property type="match status" value="1"/>
</dbReference>
<sequence length="224" mass="23926">GSVDRYSITGAYADGEVANTGFDTQSGGFAGVVERNAIIRQAYAAQERVATIGVNHPARSYAGGFAGYNDGIIEDAFARVPAITLDAAGANVFSGGFIGYNFRNGKVTSSDYLSTLNGVGRNLGTAEVNKADKDLAGSYGYENWNFDLEASFLSGPQPADFTILNAEQLNAAVRLYNDETALAYLRLFNRTATVKPEMTKLSLGADIVMDDHDWVPFGIFAGQF</sequence>
<gene>
    <name evidence="1" type="ORF">K0U00_44580</name>
</gene>
<organism evidence="1 2">
    <name type="scientific">Paenibacillus sepulcri</name>
    <dbReference type="NCBI Taxonomy" id="359917"/>
    <lineage>
        <taxon>Bacteria</taxon>
        <taxon>Bacillati</taxon>
        <taxon>Bacillota</taxon>
        <taxon>Bacilli</taxon>
        <taxon>Bacillales</taxon>
        <taxon>Paenibacillaceae</taxon>
        <taxon>Paenibacillus</taxon>
    </lineage>
</organism>
<reference evidence="1 2" key="1">
    <citation type="submission" date="2021-07" db="EMBL/GenBank/DDBJ databases">
        <title>Paenibacillus radiodurans sp. nov., isolated from the southeastern edge of Tengger Desert.</title>
        <authorList>
            <person name="Zhang G."/>
        </authorList>
    </citation>
    <scope>NUCLEOTIDE SEQUENCE [LARGE SCALE GENOMIC DNA]</scope>
    <source>
        <strain evidence="1 2">CCM 7311</strain>
    </source>
</reference>
<name>A0ABS7CJM2_9BACL</name>
<keyword evidence="2" id="KW-1185">Reference proteome</keyword>
<evidence type="ECO:0000313" key="2">
    <source>
        <dbReference type="Proteomes" id="UP001519887"/>
    </source>
</evidence>
<dbReference type="EMBL" id="JAHZIK010002732">
    <property type="protein sequence ID" value="MBW7461154.1"/>
    <property type="molecule type" value="Genomic_DNA"/>
</dbReference>
<dbReference type="Proteomes" id="UP001519887">
    <property type="component" value="Unassembled WGS sequence"/>
</dbReference>
<comment type="caution">
    <text evidence="1">The sequence shown here is derived from an EMBL/GenBank/DDBJ whole genome shotgun (WGS) entry which is preliminary data.</text>
</comment>
<feature type="non-terminal residue" evidence="1">
    <location>
        <position position="224"/>
    </location>
</feature>
<feature type="non-terminal residue" evidence="1">
    <location>
        <position position="1"/>
    </location>
</feature>
<evidence type="ECO:0008006" key="3">
    <source>
        <dbReference type="Google" id="ProtNLM"/>
    </source>
</evidence>
<protein>
    <recommendedName>
        <fullName evidence="3">TonB-dependent receptor</fullName>
    </recommendedName>
</protein>
<accession>A0ABS7CJM2</accession>
<evidence type="ECO:0000313" key="1">
    <source>
        <dbReference type="EMBL" id="MBW7461154.1"/>
    </source>
</evidence>